<keyword evidence="4" id="KW-1133">Transmembrane helix</keyword>
<evidence type="ECO:0000313" key="6">
    <source>
        <dbReference type="EnsemblMetazoa" id="AATE003346-PA.1"/>
    </source>
</evidence>
<organism evidence="6">
    <name type="scientific">Anopheles atroparvus</name>
    <name type="common">European mosquito</name>
    <dbReference type="NCBI Taxonomy" id="41427"/>
    <lineage>
        <taxon>Eukaryota</taxon>
        <taxon>Metazoa</taxon>
        <taxon>Ecdysozoa</taxon>
        <taxon>Arthropoda</taxon>
        <taxon>Hexapoda</taxon>
        <taxon>Insecta</taxon>
        <taxon>Pterygota</taxon>
        <taxon>Neoptera</taxon>
        <taxon>Endopterygota</taxon>
        <taxon>Diptera</taxon>
        <taxon>Nematocera</taxon>
        <taxon>Culicoidea</taxon>
        <taxon>Culicidae</taxon>
        <taxon>Anophelinae</taxon>
        <taxon>Anopheles</taxon>
    </lineage>
</organism>
<dbReference type="EnsemblMetazoa" id="AATE003346-RA">
    <property type="protein sequence ID" value="AATE003346-PA.1"/>
    <property type="gene ID" value="AATE003346"/>
</dbReference>
<evidence type="ECO:0000256" key="1">
    <source>
        <dbReference type="ARBA" id="ARBA00022536"/>
    </source>
</evidence>
<dbReference type="Gene3D" id="2.60.40.3510">
    <property type="match status" value="1"/>
</dbReference>
<evidence type="ECO:0000256" key="2">
    <source>
        <dbReference type="ARBA" id="ARBA00022692"/>
    </source>
</evidence>
<dbReference type="InterPro" id="IPR011651">
    <property type="entry name" value="Notch_ligand_N"/>
</dbReference>
<accession>A0A182IQ56</accession>
<dbReference type="AlphaFoldDB" id="A0A182IQ56"/>
<keyword evidence="2" id="KW-0812">Transmembrane</keyword>
<reference evidence="6" key="1">
    <citation type="submission" date="2022-08" db="UniProtKB">
        <authorList>
            <consortium name="EnsemblMetazoa"/>
        </authorList>
    </citation>
    <scope>IDENTIFICATION</scope>
    <source>
        <strain evidence="6">EBRO</strain>
    </source>
</reference>
<sequence length="278" mass="30912">MERMVQLDSYNPSYIAPSRGDSCRSAEDLLLLLLLLWPAVFWAREEVCSVGSRDRKHFNLMAPGSYRSRKPAPSLVYLARLNAPVDQLTKLTVNLFQGGYQAIYNPVSSSGFFELQILEISNTNSHLLSGYCCGLPPEKRQTQTTGCPACATAFSLCLKEYQGTTSSVQQQQQQQQLKQPSAAVEPQASGLYGCAFGNASTPVLGGSSFVLTDPEVGGITLPFTFRWTLPREAYWRNFGTFPVSAHGRVVYQNETKKNRTDEMSHTPERAYRDVDESE</sequence>
<keyword evidence="4" id="KW-0472">Membrane</keyword>
<dbReference type="GO" id="GO:0007219">
    <property type="term" value="P:Notch signaling pathway"/>
    <property type="evidence" value="ECO:0007669"/>
    <property type="project" value="InterPro"/>
</dbReference>
<protein>
    <recommendedName>
        <fullName evidence="5">Notch ligand N-terminal domain-containing protein</fullName>
    </recommendedName>
</protein>
<evidence type="ECO:0000256" key="3">
    <source>
        <dbReference type="ARBA" id="ARBA00022737"/>
    </source>
</evidence>
<keyword evidence="1" id="KW-0245">EGF-like domain</keyword>
<dbReference type="VEuPathDB" id="VectorBase:AATE003346"/>
<keyword evidence="3" id="KW-0677">Repeat</keyword>
<dbReference type="STRING" id="41427.A0A182IQ56"/>
<dbReference type="Pfam" id="PF07657">
    <property type="entry name" value="MNNL"/>
    <property type="match status" value="1"/>
</dbReference>
<proteinExistence type="predicted"/>
<name>A0A182IQ56_ANOAO</name>
<evidence type="ECO:0000259" key="5">
    <source>
        <dbReference type="Pfam" id="PF07657"/>
    </source>
</evidence>
<evidence type="ECO:0000256" key="4">
    <source>
        <dbReference type="ARBA" id="ARBA00022989"/>
    </source>
</evidence>
<dbReference type="GO" id="GO:0016020">
    <property type="term" value="C:membrane"/>
    <property type="evidence" value="ECO:0007669"/>
    <property type="project" value="UniProtKB-SubCell"/>
</dbReference>
<feature type="domain" description="Notch ligand N-terminal" evidence="5">
    <location>
        <begin position="110"/>
        <end position="228"/>
    </location>
</feature>